<evidence type="ECO:0000313" key="3">
    <source>
        <dbReference type="Proteomes" id="UP000706039"/>
    </source>
</evidence>
<organism evidence="2 3">
    <name type="scientific">Sphingomonas colocasiae</name>
    <dbReference type="NCBI Taxonomy" id="1848973"/>
    <lineage>
        <taxon>Bacteria</taxon>
        <taxon>Pseudomonadati</taxon>
        <taxon>Pseudomonadota</taxon>
        <taxon>Alphaproteobacteria</taxon>
        <taxon>Sphingomonadales</taxon>
        <taxon>Sphingomonadaceae</taxon>
        <taxon>Sphingomonas</taxon>
    </lineage>
</organism>
<sequence>MARYFFNLYECGALTPDEEGEEFDDLDAVRDTAVRLARGIMAGEITAGRLCLLCRIEVVDEQGAVVMEVPFRDTVVVTGL</sequence>
<dbReference type="RefSeq" id="WP_222988207.1">
    <property type="nucleotide sequence ID" value="NZ_JAINVV010000001.1"/>
</dbReference>
<accession>A0ABS7PIJ3</accession>
<gene>
    <name evidence="2" type="ORF">K7G82_02380</name>
</gene>
<dbReference type="EMBL" id="JAINVV010000001">
    <property type="protein sequence ID" value="MBY8821120.1"/>
    <property type="molecule type" value="Genomic_DNA"/>
</dbReference>
<keyword evidence="3" id="KW-1185">Reference proteome</keyword>
<name>A0ABS7PIJ3_9SPHN</name>
<evidence type="ECO:0000313" key="2">
    <source>
        <dbReference type="EMBL" id="MBY8821120.1"/>
    </source>
</evidence>
<protein>
    <recommendedName>
        <fullName evidence="1">DUF6894 domain-containing protein</fullName>
    </recommendedName>
</protein>
<feature type="domain" description="DUF6894" evidence="1">
    <location>
        <begin position="3"/>
        <end position="72"/>
    </location>
</feature>
<dbReference type="InterPro" id="IPR054189">
    <property type="entry name" value="DUF6894"/>
</dbReference>
<reference evidence="2 3" key="1">
    <citation type="submission" date="2021-08" db="EMBL/GenBank/DDBJ databases">
        <authorList>
            <person name="Tuo L."/>
        </authorList>
    </citation>
    <scope>NUCLEOTIDE SEQUENCE [LARGE SCALE GENOMIC DNA]</scope>
    <source>
        <strain evidence="2 3">JCM 31229</strain>
    </source>
</reference>
<evidence type="ECO:0000259" key="1">
    <source>
        <dbReference type="Pfam" id="PF21834"/>
    </source>
</evidence>
<dbReference type="Proteomes" id="UP000706039">
    <property type="component" value="Unassembled WGS sequence"/>
</dbReference>
<comment type="caution">
    <text evidence="2">The sequence shown here is derived from an EMBL/GenBank/DDBJ whole genome shotgun (WGS) entry which is preliminary data.</text>
</comment>
<proteinExistence type="predicted"/>
<dbReference type="Pfam" id="PF21834">
    <property type="entry name" value="DUF6894"/>
    <property type="match status" value="1"/>
</dbReference>